<accession>A0ABS3JVJ0</accession>
<dbReference type="InterPro" id="IPR036162">
    <property type="entry name" value="Resolvase-like_N_sf"/>
</dbReference>
<evidence type="ECO:0000313" key="2">
    <source>
        <dbReference type="EMBL" id="MBO0952937.1"/>
    </source>
</evidence>
<dbReference type="SUPFAM" id="SSF53041">
    <property type="entry name" value="Resolvase-like"/>
    <property type="match status" value="1"/>
</dbReference>
<comment type="caution">
    <text evidence="2">The sequence shown here is derived from an EMBL/GenBank/DDBJ whole genome shotgun (WGS) entry which is preliminary data.</text>
</comment>
<dbReference type="EMBL" id="JAFMYW010000016">
    <property type="protein sequence ID" value="MBO0952937.1"/>
    <property type="molecule type" value="Genomic_DNA"/>
</dbReference>
<organism evidence="2 3">
    <name type="scientific">Fibrella forsythiae</name>
    <dbReference type="NCBI Taxonomy" id="2817061"/>
    <lineage>
        <taxon>Bacteria</taxon>
        <taxon>Pseudomonadati</taxon>
        <taxon>Bacteroidota</taxon>
        <taxon>Cytophagia</taxon>
        <taxon>Cytophagales</taxon>
        <taxon>Spirosomataceae</taxon>
        <taxon>Fibrella</taxon>
    </lineage>
</organism>
<evidence type="ECO:0000259" key="1">
    <source>
        <dbReference type="Pfam" id="PF00239"/>
    </source>
</evidence>
<dbReference type="Proteomes" id="UP000664628">
    <property type="component" value="Unassembled WGS sequence"/>
</dbReference>
<protein>
    <submittedName>
        <fullName evidence="2">Recombinase family protein</fullName>
    </submittedName>
</protein>
<name>A0ABS3JVJ0_9BACT</name>
<keyword evidence="3" id="KW-1185">Reference proteome</keyword>
<reference evidence="2 3" key="1">
    <citation type="submission" date="2021-03" db="EMBL/GenBank/DDBJ databases">
        <title>Fibrella sp. HMF5405 genome sequencing and assembly.</title>
        <authorList>
            <person name="Kang H."/>
            <person name="Kim H."/>
            <person name="Bae S."/>
            <person name="Joh K."/>
        </authorList>
    </citation>
    <scope>NUCLEOTIDE SEQUENCE [LARGE SCALE GENOMIC DNA]</scope>
    <source>
        <strain evidence="2 3">HMF5405</strain>
    </source>
</reference>
<feature type="domain" description="Resolvase/invertase-type recombinase catalytic" evidence="1">
    <location>
        <begin position="16"/>
        <end position="50"/>
    </location>
</feature>
<dbReference type="InterPro" id="IPR006119">
    <property type="entry name" value="Resolv_N"/>
</dbReference>
<dbReference type="Pfam" id="PF00239">
    <property type="entry name" value="Resolvase"/>
    <property type="match status" value="1"/>
</dbReference>
<dbReference type="Gene3D" id="3.40.50.1390">
    <property type="entry name" value="Resolvase, N-terminal catalytic domain"/>
    <property type="match status" value="1"/>
</dbReference>
<gene>
    <name evidence="2" type="ORF">J2I46_30470</name>
</gene>
<evidence type="ECO:0000313" key="3">
    <source>
        <dbReference type="Proteomes" id="UP000664628"/>
    </source>
</evidence>
<sequence>MASKVNFRAVDDLHLTKMMVKMLTVLSEHEREQISTRTIEALTAANVRGKASGKHGLDCKG</sequence>
<proteinExistence type="predicted"/>